<evidence type="ECO:0000313" key="2">
    <source>
        <dbReference type="Proteomes" id="UP001595711"/>
    </source>
</evidence>
<gene>
    <name evidence="1" type="ORF">ACFOOQ_19955</name>
</gene>
<evidence type="ECO:0000313" key="1">
    <source>
        <dbReference type="EMBL" id="MFC3677838.1"/>
    </source>
</evidence>
<protein>
    <recommendedName>
        <fullName evidence="3">Cell division protein FtsL</fullName>
    </recommendedName>
</protein>
<accession>A0ABV7VK10</accession>
<evidence type="ECO:0008006" key="3">
    <source>
        <dbReference type="Google" id="ProtNLM"/>
    </source>
</evidence>
<organism evidence="1 2">
    <name type="scientific">Ferrovibrio xuzhouensis</name>
    <dbReference type="NCBI Taxonomy" id="1576914"/>
    <lineage>
        <taxon>Bacteria</taxon>
        <taxon>Pseudomonadati</taxon>
        <taxon>Pseudomonadota</taxon>
        <taxon>Alphaproteobacteria</taxon>
        <taxon>Rhodospirillales</taxon>
        <taxon>Rhodospirillaceae</taxon>
        <taxon>Ferrovibrio</taxon>
    </lineage>
</organism>
<dbReference type="Proteomes" id="UP001595711">
    <property type="component" value="Unassembled WGS sequence"/>
</dbReference>
<sequence>MSRGLSIFALLLLAVVAFGLYQLSYAVQRREDELIELNRALLQERETIGVLQAEWSYLTRPEYLQDKAQRLLEMRSATAKDIVTLDSLPWRQDRTGIDKTAPEKFAPASVPMASAPMAAVPVAAPLPEARPDNTPVAAAPSATPVRIAARPADAAAASPKLDAPNLDAEAAAVLGAMQRGLTQPAGKTGRAQ</sequence>
<name>A0ABV7VK10_9PROT</name>
<keyword evidence="2" id="KW-1185">Reference proteome</keyword>
<proteinExistence type="predicted"/>
<dbReference type="RefSeq" id="WP_379729441.1">
    <property type="nucleotide sequence ID" value="NZ_JBHRYJ010000005.1"/>
</dbReference>
<dbReference type="EMBL" id="JBHRYJ010000005">
    <property type="protein sequence ID" value="MFC3677838.1"/>
    <property type="molecule type" value="Genomic_DNA"/>
</dbReference>
<reference evidence="2" key="1">
    <citation type="journal article" date="2019" name="Int. J. Syst. Evol. Microbiol.">
        <title>The Global Catalogue of Microorganisms (GCM) 10K type strain sequencing project: providing services to taxonomists for standard genome sequencing and annotation.</title>
        <authorList>
            <consortium name="The Broad Institute Genomics Platform"/>
            <consortium name="The Broad Institute Genome Sequencing Center for Infectious Disease"/>
            <person name="Wu L."/>
            <person name="Ma J."/>
        </authorList>
    </citation>
    <scope>NUCLEOTIDE SEQUENCE [LARGE SCALE GENOMIC DNA]</scope>
    <source>
        <strain evidence="2">KCTC 42182</strain>
    </source>
</reference>
<comment type="caution">
    <text evidence="1">The sequence shown here is derived from an EMBL/GenBank/DDBJ whole genome shotgun (WGS) entry which is preliminary data.</text>
</comment>